<keyword evidence="1" id="KW-0812">Transmembrane</keyword>
<dbReference type="Proteomes" id="UP000186535">
    <property type="component" value="Unassembled WGS sequence"/>
</dbReference>
<protein>
    <submittedName>
        <fullName evidence="2">Uncharacterized protein</fullName>
    </submittedName>
</protein>
<feature type="transmembrane region" description="Helical" evidence="1">
    <location>
        <begin position="6"/>
        <end position="26"/>
    </location>
</feature>
<sequence>MKKLFFNKWTIVISISIFIITCTIFYTTTDKKNNEKTTVETIDTKSFKTKLQPKIDELTTNYNDIIEKDWLPAWEEINTNGDSVDRDKLLVTMTAISKQYEKIMNEIDTLKIKENISEVQIQEQLIYFTTEFKTASKFMKNAADIIIDGANNSTPSNETIENTKHALGLADQHIVLALSTLNEVEVKLRLAKK</sequence>
<evidence type="ECO:0000256" key="1">
    <source>
        <dbReference type="SAM" id="Phobius"/>
    </source>
</evidence>
<evidence type="ECO:0000313" key="2">
    <source>
        <dbReference type="EMBL" id="OKA34291.1"/>
    </source>
</evidence>
<keyword evidence="1" id="KW-1133">Transmembrane helix</keyword>
<evidence type="ECO:0000313" key="3">
    <source>
        <dbReference type="Proteomes" id="UP000186535"/>
    </source>
</evidence>
<reference evidence="2 3" key="1">
    <citation type="submission" date="2016-11" db="EMBL/GenBank/DDBJ databases">
        <title>Identification of Bacillus cereus isolated from egg-white.</title>
        <authorList>
            <person name="Soni A."/>
            <person name="Oey I."/>
            <person name="Silcock P."/>
            <person name="Bremer P."/>
        </authorList>
    </citation>
    <scope>NUCLEOTIDE SEQUENCE [LARGE SCALE GENOMIC DNA]</scope>
    <source>
        <strain evidence="2 3">NZAS03</strain>
    </source>
</reference>
<accession>A0A1C4CEI5</accession>
<gene>
    <name evidence="2" type="ORF">BJR07_22460</name>
</gene>
<dbReference type="RefSeq" id="WP_073518329.1">
    <property type="nucleotide sequence ID" value="NZ_MPOM01000008.1"/>
</dbReference>
<proteinExistence type="predicted"/>
<keyword evidence="1" id="KW-0472">Membrane</keyword>
<dbReference type="AlphaFoldDB" id="A0A1C4CEI5"/>
<name>A0A1C4CEI5_BACCE</name>
<dbReference type="EMBL" id="MPON01000010">
    <property type="protein sequence ID" value="OKA34291.1"/>
    <property type="molecule type" value="Genomic_DNA"/>
</dbReference>
<organism evidence="2 3">
    <name type="scientific">Bacillus cereus</name>
    <dbReference type="NCBI Taxonomy" id="1396"/>
    <lineage>
        <taxon>Bacteria</taxon>
        <taxon>Bacillati</taxon>
        <taxon>Bacillota</taxon>
        <taxon>Bacilli</taxon>
        <taxon>Bacillales</taxon>
        <taxon>Bacillaceae</taxon>
        <taxon>Bacillus</taxon>
        <taxon>Bacillus cereus group</taxon>
    </lineage>
</organism>
<comment type="caution">
    <text evidence="2">The sequence shown here is derived from an EMBL/GenBank/DDBJ whole genome shotgun (WGS) entry which is preliminary data.</text>
</comment>